<reference evidence="1" key="1">
    <citation type="submission" date="2023-03" db="UniProtKB">
        <authorList>
            <consortium name="EnsemblPlants"/>
        </authorList>
    </citation>
    <scope>IDENTIFICATION</scope>
</reference>
<evidence type="ECO:0000313" key="1">
    <source>
        <dbReference type="EnsemblPlants" id="MELO3C032448.2.1"/>
    </source>
</evidence>
<accession>A0A9I9EDX6</accession>
<dbReference type="Gramene" id="MELO3C032448.2.1">
    <property type="protein sequence ID" value="MELO3C032448.2.1"/>
    <property type="gene ID" value="MELO3C032448.2"/>
</dbReference>
<dbReference type="EnsemblPlants" id="MELO3C032448.2.1">
    <property type="protein sequence ID" value="MELO3C032448.2.1"/>
    <property type="gene ID" value="MELO3C032448.2"/>
</dbReference>
<proteinExistence type="predicted"/>
<dbReference type="AlphaFoldDB" id="A0A9I9EDX6"/>
<protein>
    <submittedName>
        <fullName evidence="1">Uncharacterized protein</fullName>
    </submittedName>
</protein>
<sequence>MHLGLFPFSELFENYYIEIFVIHDTRSKTPNPALTKSLCGALRPSLSLSAVISIRRALLRHALIRRALLLALAIIFIRRALLSLFLRRPSSTIFVRRGALMGTNSWFPSVRLVLRRGERPRSSFNL</sequence>
<name>A0A9I9EDX6_CUCME</name>
<organism evidence="1">
    <name type="scientific">Cucumis melo</name>
    <name type="common">Muskmelon</name>
    <dbReference type="NCBI Taxonomy" id="3656"/>
    <lineage>
        <taxon>Eukaryota</taxon>
        <taxon>Viridiplantae</taxon>
        <taxon>Streptophyta</taxon>
        <taxon>Embryophyta</taxon>
        <taxon>Tracheophyta</taxon>
        <taxon>Spermatophyta</taxon>
        <taxon>Magnoliopsida</taxon>
        <taxon>eudicotyledons</taxon>
        <taxon>Gunneridae</taxon>
        <taxon>Pentapetalae</taxon>
        <taxon>rosids</taxon>
        <taxon>fabids</taxon>
        <taxon>Cucurbitales</taxon>
        <taxon>Cucurbitaceae</taxon>
        <taxon>Benincaseae</taxon>
        <taxon>Cucumis</taxon>
    </lineage>
</organism>